<evidence type="ECO:0000313" key="1">
    <source>
        <dbReference type="EMBL" id="KAJ1892111.1"/>
    </source>
</evidence>
<dbReference type="EMBL" id="JANBPG010001048">
    <property type="protein sequence ID" value="KAJ1892111.1"/>
    <property type="molecule type" value="Genomic_DNA"/>
</dbReference>
<accession>A0ACC1IBC4</accession>
<keyword evidence="2" id="KW-1185">Reference proteome</keyword>
<protein>
    <submittedName>
        <fullName evidence="1">Pre-mRNA-splicing factor cwf19</fullName>
    </submittedName>
</protein>
<evidence type="ECO:0000313" key="2">
    <source>
        <dbReference type="Proteomes" id="UP001150581"/>
    </source>
</evidence>
<organism evidence="1 2">
    <name type="scientific">Kickxella alabastrina</name>
    <dbReference type="NCBI Taxonomy" id="61397"/>
    <lineage>
        <taxon>Eukaryota</taxon>
        <taxon>Fungi</taxon>
        <taxon>Fungi incertae sedis</taxon>
        <taxon>Zoopagomycota</taxon>
        <taxon>Kickxellomycotina</taxon>
        <taxon>Kickxellomycetes</taxon>
        <taxon>Kickxellales</taxon>
        <taxon>Kickxellaceae</taxon>
        <taxon>Kickxella</taxon>
    </lineage>
</organism>
<name>A0ACC1IBC4_9FUNG</name>
<dbReference type="Proteomes" id="UP001150581">
    <property type="component" value="Unassembled WGS sequence"/>
</dbReference>
<sequence>MASIAEMAKEERQGCGGDSVDRALAKGIMRDGGFQNDLEYMDDNAEKLAGTQDKTTGSNKKQKQDREKEREREEQRQKQAAVRDYRVMDSILSHCTLCFKQSEQPDGSTLLTAPAHPIIALGNQVYLALPDREPMNDGHCIIAPIEHTAGSSLRCDDDVWDEIGNFMKSLIRMFAEKNQAVVFMETVIWTEPARARHCFLECIPMPVGKAQDAPAFFREAMVEAAEEWSQHRKVIDTLVRESGGGGFRNTMTAKMPYFHVWFNPKGGMAHVIENAEAFPEWFGREVVAGMLDLPPAVYRKPRRIRESQSQRRERAEEWKAQFAWDRFDWTKMLSQ</sequence>
<gene>
    <name evidence="1" type="primary">cwf19_1</name>
    <name evidence="1" type="ORF">LPJ66_006538</name>
</gene>
<proteinExistence type="predicted"/>
<comment type="caution">
    <text evidence="1">The sequence shown here is derived from an EMBL/GenBank/DDBJ whole genome shotgun (WGS) entry which is preliminary data.</text>
</comment>
<reference evidence="1" key="1">
    <citation type="submission" date="2022-07" db="EMBL/GenBank/DDBJ databases">
        <title>Phylogenomic reconstructions and comparative analyses of Kickxellomycotina fungi.</title>
        <authorList>
            <person name="Reynolds N.K."/>
            <person name="Stajich J.E."/>
            <person name="Barry K."/>
            <person name="Grigoriev I.V."/>
            <person name="Crous P."/>
            <person name="Smith M.E."/>
        </authorList>
    </citation>
    <scope>NUCLEOTIDE SEQUENCE</scope>
    <source>
        <strain evidence="1">Benny 63K</strain>
    </source>
</reference>